<evidence type="ECO:0000313" key="2">
    <source>
        <dbReference type="Proteomes" id="UP001497535"/>
    </source>
</evidence>
<reference evidence="1" key="1">
    <citation type="submission" date="2023-11" db="EMBL/GenBank/DDBJ databases">
        <authorList>
            <person name="Poullet M."/>
        </authorList>
    </citation>
    <scope>NUCLEOTIDE SEQUENCE</scope>
    <source>
        <strain evidence="1">E1834</strain>
    </source>
</reference>
<name>A0ACB0ZPA4_MELEN</name>
<keyword evidence="2" id="KW-1185">Reference proteome</keyword>
<organism evidence="1 2">
    <name type="scientific">Meloidogyne enterolobii</name>
    <name type="common">Root-knot nematode worm</name>
    <name type="synonym">Meloidogyne mayaguensis</name>
    <dbReference type="NCBI Taxonomy" id="390850"/>
    <lineage>
        <taxon>Eukaryota</taxon>
        <taxon>Metazoa</taxon>
        <taxon>Ecdysozoa</taxon>
        <taxon>Nematoda</taxon>
        <taxon>Chromadorea</taxon>
        <taxon>Rhabditida</taxon>
        <taxon>Tylenchina</taxon>
        <taxon>Tylenchomorpha</taxon>
        <taxon>Tylenchoidea</taxon>
        <taxon>Meloidogynidae</taxon>
        <taxon>Meloidogyninae</taxon>
        <taxon>Meloidogyne</taxon>
    </lineage>
</organism>
<accession>A0ACB0ZPA4</accession>
<dbReference type="EMBL" id="CAVMJV010000042">
    <property type="protein sequence ID" value="CAK5080750.1"/>
    <property type="molecule type" value="Genomic_DNA"/>
</dbReference>
<evidence type="ECO:0000313" key="1">
    <source>
        <dbReference type="EMBL" id="CAK5080750.1"/>
    </source>
</evidence>
<dbReference type="Proteomes" id="UP001497535">
    <property type="component" value="Unassembled WGS sequence"/>
</dbReference>
<proteinExistence type="predicted"/>
<sequence length="67" mass="7958">MITLDNLNNNNFTRNDLPYSTQPLQNIINQSFNQQNHPNKNIKRRAISDSDLLKRNIDQNLIHVWKN</sequence>
<protein>
    <submittedName>
        <fullName evidence="1">Uncharacterized protein</fullName>
    </submittedName>
</protein>
<gene>
    <name evidence="1" type="ORF">MENTE1834_LOCUS27940</name>
</gene>
<comment type="caution">
    <text evidence="1">The sequence shown here is derived from an EMBL/GenBank/DDBJ whole genome shotgun (WGS) entry which is preliminary data.</text>
</comment>